<keyword evidence="5" id="KW-0342">GTP-binding</keyword>
<keyword evidence="3" id="KW-0963">Cytoplasm</keyword>
<comment type="similarity">
    <text evidence="8">Belongs to the adenylyl cyclase class-4/guanylyl cyclase family.</text>
</comment>
<dbReference type="GO" id="GO:0020037">
    <property type="term" value="F:heme binding"/>
    <property type="evidence" value="ECO:0007669"/>
    <property type="project" value="InterPro"/>
</dbReference>
<dbReference type="EC" id="4.6.1.2" evidence="2"/>
<dbReference type="PANTHER" id="PTHR45655:SF13">
    <property type="entry name" value="SOLUBLE GUANYLATE CYCLASE GCY-32-RELATED"/>
    <property type="match status" value="1"/>
</dbReference>
<dbReference type="Gene3D" id="3.90.1520.10">
    <property type="entry name" value="H-NOX domain"/>
    <property type="match status" value="1"/>
</dbReference>
<keyword evidence="6 8" id="KW-0456">Lyase</keyword>
<evidence type="ECO:0000256" key="9">
    <source>
        <dbReference type="SAM" id="Coils"/>
    </source>
</evidence>
<feature type="region of interest" description="Disordered" evidence="10">
    <location>
        <begin position="432"/>
        <end position="462"/>
    </location>
</feature>
<evidence type="ECO:0000256" key="10">
    <source>
        <dbReference type="SAM" id="MobiDB-lite"/>
    </source>
</evidence>
<dbReference type="Gene3D" id="6.10.250.780">
    <property type="match status" value="1"/>
</dbReference>
<keyword evidence="13" id="KW-1185">Reference proteome</keyword>
<keyword evidence="9" id="KW-0175">Coiled coil</keyword>
<dbReference type="SUPFAM" id="SSF55073">
    <property type="entry name" value="Nucleotide cyclase"/>
    <property type="match status" value="1"/>
</dbReference>
<feature type="coiled-coil region" evidence="9">
    <location>
        <begin position="195"/>
        <end position="222"/>
    </location>
</feature>
<reference evidence="12" key="1">
    <citation type="submission" date="2022-08" db="UniProtKB">
        <authorList>
            <consortium name="EnsemblMetazoa"/>
        </authorList>
    </citation>
    <scope>IDENTIFICATION</scope>
    <source>
        <strain evidence="12">05x7-T-G4-1.051#20</strain>
    </source>
</reference>
<dbReference type="CDD" id="cd07302">
    <property type="entry name" value="CHD"/>
    <property type="match status" value="1"/>
</dbReference>
<dbReference type="InterPro" id="IPR038158">
    <property type="entry name" value="H-NOX_domain_sf"/>
</dbReference>
<evidence type="ECO:0000313" key="13">
    <source>
        <dbReference type="Proteomes" id="UP000005408"/>
    </source>
</evidence>
<organism evidence="12 13">
    <name type="scientific">Magallana gigas</name>
    <name type="common">Pacific oyster</name>
    <name type="synonym">Crassostrea gigas</name>
    <dbReference type="NCBI Taxonomy" id="29159"/>
    <lineage>
        <taxon>Eukaryota</taxon>
        <taxon>Metazoa</taxon>
        <taxon>Spiralia</taxon>
        <taxon>Lophotrochozoa</taxon>
        <taxon>Mollusca</taxon>
        <taxon>Bivalvia</taxon>
        <taxon>Autobranchia</taxon>
        <taxon>Pteriomorphia</taxon>
        <taxon>Ostreida</taxon>
        <taxon>Ostreoidea</taxon>
        <taxon>Ostreidae</taxon>
        <taxon>Magallana</taxon>
    </lineage>
</organism>
<evidence type="ECO:0000256" key="6">
    <source>
        <dbReference type="ARBA" id="ARBA00023239"/>
    </source>
</evidence>
<dbReference type="InterPro" id="IPR001054">
    <property type="entry name" value="A/G_cyclase"/>
</dbReference>
<evidence type="ECO:0000256" key="2">
    <source>
        <dbReference type="ARBA" id="ARBA00012202"/>
    </source>
</evidence>
<feature type="domain" description="Guanylate cyclase" evidence="11">
    <location>
        <begin position="247"/>
        <end position="375"/>
    </location>
</feature>
<evidence type="ECO:0000256" key="5">
    <source>
        <dbReference type="ARBA" id="ARBA00023134"/>
    </source>
</evidence>
<dbReference type="Pfam" id="PF07700">
    <property type="entry name" value="HNOB"/>
    <property type="match status" value="1"/>
</dbReference>
<evidence type="ECO:0000256" key="8">
    <source>
        <dbReference type="RuleBase" id="RU000405"/>
    </source>
</evidence>
<evidence type="ECO:0000256" key="1">
    <source>
        <dbReference type="ARBA" id="ARBA00004496"/>
    </source>
</evidence>
<dbReference type="PANTHER" id="PTHR45655">
    <property type="entry name" value="GUANYLATE CYCLASE SOLUBLE SUBUNIT BETA-2"/>
    <property type="match status" value="1"/>
</dbReference>
<dbReference type="PROSITE" id="PS00452">
    <property type="entry name" value="GUANYLATE_CYCLASE_1"/>
    <property type="match status" value="1"/>
</dbReference>
<protein>
    <recommendedName>
        <fullName evidence="2">guanylate cyclase</fullName>
        <ecNumber evidence="2">4.6.1.2</ecNumber>
    </recommendedName>
</protein>
<evidence type="ECO:0000313" key="12">
    <source>
        <dbReference type="EnsemblMetazoa" id="G23556.1:cds"/>
    </source>
</evidence>
<evidence type="ECO:0000259" key="11">
    <source>
        <dbReference type="PROSITE" id="PS50125"/>
    </source>
</evidence>
<evidence type="ECO:0000256" key="7">
    <source>
        <dbReference type="ARBA" id="ARBA00023293"/>
    </source>
</evidence>
<dbReference type="Pfam" id="PF00211">
    <property type="entry name" value="Guanylate_cyc"/>
    <property type="match status" value="1"/>
</dbReference>
<keyword evidence="4" id="KW-0547">Nucleotide-binding</keyword>
<dbReference type="GO" id="GO:0005737">
    <property type="term" value="C:cytoplasm"/>
    <property type="evidence" value="ECO:0007669"/>
    <property type="project" value="UniProtKB-SubCell"/>
</dbReference>
<name>A0A8W8KI17_MAGGI</name>
<dbReference type="GO" id="GO:0004383">
    <property type="term" value="F:guanylate cyclase activity"/>
    <property type="evidence" value="ECO:0007669"/>
    <property type="project" value="UniProtKB-EC"/>
</dbReference>
<dbReference type="InterPro" id="IPR029787">
    <property type="entry name" value="Nucleotide_cyclase"/>
</dbReference>
<proteinExistence type="inferred from homology"/>
<dbReference type="InterPro" id="IPR018297">
    <property type="entry name" value="A/G_cyclase_CS"/>
</dbReference>
<dbReference type="Proteomes" id="UP000005408">
    <property type="component" value="Unassembled WGS sequence"/>
</dbReference>
<accession>A0A8W8KI17</accession>
<dbReference type="GO" id="GO:0005525">
    <property type="term" value="F:GTP binding"/>
    <property type="evidence" value="ECO:0007669"/>
    <property type="project" value="UniProtKB-KW"/>
</dbReference>
<dbReference type="SUPFAM" id="SSF111126">
    <property type="entry name" value="Ligand-binding domain in the NO signalling and Golgi transport"/>
    <property type="match status" value="1"/>
</dbReference>
<dbReference type="GO" id="GO:0035556">
    <property type="term" value="P:intracellular signal transduction"/>
    <property type="evidence" value="ECO:0007669"/>
    <property type="project" value="InterPro"/>
</dbReference>
<dbReference type="AlphaFoldDB" id="A0A8W8KI17"/>
<dbReference type="PROSITE" id="PS50125">
    <property type="entry name" value="GUANYLATE_CYCLASE_2"/>
    <property type="match status" value="1"/>
</dbReference>
<dbReference type="EnsemblMetazoa" id="G23556.1">
    <property type="protein sequence ID" value="G23556.1:cds"/>
    <property type="gene ID" value="G23556"/>
</dbReference>
<dbReference type="Gene3D" id="3.30.70.1230">
    <property type="entry name" value="Nucleotide cyclase"/>
    <property type="match status" value="1"/>
</dbReference>
<evidence type="ECO:0000256" key="4">
    <source>
        <dbReference type="ARBA" id="ARBA00022741"/>
    </source>
</evidence>
<dbReference type="FunFam" id="3.30.70.1230:FF:000007">
    <property type="entry name" value="Guanylate cyclase soluble subunit alpha-3"/>
    <property type="match status" value="1"/>
</dbReference>
<evidence type="ECO:0000256" key="3">
    <source>
        <dbReference type="ARBA" id="ARBA00022490"/>
    </source>
</evidence>
<comment type="subcellular location">
    <subcellularLocation>
        <location evidence="1">Cytoplasm</location>
    </subcellularLocation>
</comment>
<dbReference type="SMART" id="SM00044">
    <property type="entry name" value="CYCc"/>
    <property type="match status" value="1"/>
</dbReference>
<sequence length="475" mass="53567">MVLERFGRDTLMAILKEGFDGDNDFMLFHYYNDKRTNDLVVAISIITGLNVCDVWKSFGNYFFNYASKLGYDRMLRSLGMGFYSFVQNLDHLHSLLALTYKGMRPPHFRCEKKPEKLFVHVFTVRPAMYAVAIGHMIPLGGKEELMFIGSPHFDGVRDLVSSKTYLKNIPQDKLTIEIILMNEQRQADIEISKKLDQTTADMKKLAAALDQEKKKTDMLLNQMLPVKVANQLREGRTVEAEKHENVTILFSYIVAFTAMGALCHSMDIVKLLNDLFQRFDQLTTKHDIYKVETIGDAYMVVSGVPEARDDHAIRVSNMGLDMILEACHVINPVSGKCIQIRVGIHTGPVVSGVVGTKMPRYCLFGDTVNTASRMESHGPPGRVHISETTYNLIRSIGYIFERREGIAIKGKGVMDTYFMNGVSNDFDPSRNNYFSNDYQATPQPIQVEGNSSPPTRPQYTQSGATLELSSFCSVI</sequence>
<dbReference type="InterPro" id="IPR024096">
    <property type="entry name" value="NO_sig/Golgi_transp_ligand-bd"/>
</dbReference>
<keyword evidence="7" id="KW-0141">cGMP biosynthesis</keyword>
<dbReference type="InterPro" id="IPR011644">
    <property type="entry name" value="Heme_NO-bd"/>
</dbReference>